<evidence type="ECO:0000313" key="1">
    <source>
        <dbReference type="EMBL" id="QOX64745.1"/>
    </source>
</evidence>
<dbReference type="EMBL" id="CP042469">
    <property type="protein sequence ID" value="QOX64745.1"/>
    <property type="molecule type" value="Genomic_DNA"/>
</dbReference>
<organism evidence="1 2">
    <name type="scientific">Anoxybacterium hadale</name>
    <dbReference type="NCBI Taxonomy" id="3408580"/>
    <lineage>
        <taxon>Bacteria</taxon>
        <taxon>Bacillati</taxon>
        <taxon>Bacillota</taxon>
        <taxon>Clostridia</taxon>
        <taxon>Peptostreptococcales</taxon>
        <taxon>Anaerovoracaceae</taxon>
        <taxon>Anoxybacterium</taxon>
    </lineage>
</organism>
<gene>
    <name evidence="1" type="primary">yfcC</name>
    <name evidence="1" type="ORF">FRZ06_16030</name>
</gene>
<proteinExistence type="predicted"/>
<dbReference type="Proteomes" id="UP000594014">
    <property type="component" value="Chromosome"/>
</dbReference>
<keyword evidence="2" id="KW-1185">Reference proteome</keyword>
<reference evidence="1" key="1">
    <citation type="submission" date="2019-08" db="EMBL/GenBank/DDBJ databases">
        <title>Genome sequence of Clostridiales bacterium MT110.</title>
        <authorList>
            <person name="Cao J."/>
        </authorList>
    </citation>
    <scope>NUCLEOTIDE SEQUENCE</scope>
    <source>
        <strain evidence="1">MT110</strain>
    </source>
</reference>
<name>A0ACD1AE29_9FIRM</name>
<evidence type="ECO:0000313" key="2">
    <source>
        <dbReference type="Proteomes" id="UP000594014"/>
    </source>
</evidence>
<accession>A0ACD1AE29</accession>
<protein>
    <submittedName>
        <fullName evidence="1">Basic amino acid antiporter YfcC</fullName>
    </submittedName>
</protein>
<sequence>MKEESTLSVEKKSKFKVKMPHTFVLLFVLAIIAGLLTYVIPAGSYDRVEVNDRMLVDAATYHTVDPAPATLFQVLKAFPKGLEQAAAIVFFIFIVGGAFFVVQKSGAIDAGIAAAVRKTSGKGILIIPLLSIVFAFGGGIYGMAEECLPFIPALVILCISLGYDSMTGAAIALVATCAGFTGAFLNPFTIGVAQGIAELPLFSGLTYRIIVFAVMVLITITYIILYCLRIKKNPEKSLMYEIDRKRDLKVDLSNTEFTGTHKLILVVVLCTFGLLVFGVLKYGWYIQEISGLFFGMAIVVGIISRRGLNQLAEDFLEGCAMLAYGALVVGLARGILVIFTDSNVIDTIIYGMATAIQGLPTVITSLGIYISQIIISAIVPSGSGMAALTMPVLTPLADIVGVTRQTTVLAYQFADGFTNVLTPLSGYFMAGLALAGIPYQKWIKWILPLAMIWWIAGGIFVVIADAIHYGPF</sequence>